<dbReference type="GO" id="GO:0005737">
    <property type="term" value="C:cytoplasm"/>
    <property type="evidence" value="ECO:0007669"/>
    <property type="project" value="UniProtKB-SubCell"/>
</dbReference>
<dbReference type="InterPro" id="IPR004881">
    <property type="entry name" value="Ribosome_biogen_GTPase_RsgA"/>
</dbReference>
<dbReference type="GO" id="GO:0005525">
    <property type="term" value="F:GTP binding"/>
    <property type="evidence" value="ECO:0007669"/>
    <property type="project" value="UniProtKB-UniRule"/>
</dbReference>
<dbReference type="SUPFAM" id="SSF52540">
    <property type="entry name" value="P-loop containing nucleoside triphosphate hydrolases"/>
    <property type="match status" value="1"/>
</dbReference>
<dbReference type="Gene3D" id="3.40.50.300">
    <property type="entry name" value="P-loop containing nucleotide triphosphate hydrolases"/>
    <property type="match status" value="1"/>
</dbReference>
<feature type="binding site" evidence="3">
    <location>
        <begin position="213"/>
        <end position="221"/>
    </location>
    <ligand>
        <name>GTP</name>
        <dbReference type="ChEBI" id="CHEBI:37565"/>
    </ligand>
</feature>
<dbReference type="PROSITE" id="PS50936">
    <property type="entry name" value="ENGC_GTPASE"/>
    <property type="match status" value="1"/>
</dbReference>
<dbReference type="RefSeq" id="WP_108604661.1">
    <property type="nucleotide sequence ID" value="NZ_CP026604.1"/>
</dbReference>
<evidence type="ECO:0000256" key="2">
    <source>
        <dbReference type="ARBA" id="ARBA00023134"/>
    </source>
</evidence>
<dbReference type="InterPro" id="IPR012340">
    <property type="entry name" value="NA-bd_OB-fold"/>
</dbReference>
<comment type="subunit">
    <text evidence="3">Monomer. Associates with 30S ribosomal subunit, binds 16S rRNA.</text>
</comment>
<keyword evidence="3" id="KW-0479">Metal-binding</keyword>
<dbReference type="Pfam" id="PF03193">
    <property type="entry name" value="RsgA_GTPase"/>
    <property type="match status" value="1"/>
</dbReference>
<feature type="compositionally biased region" description="Basic residues" evidence="4">
    <location>
        <begin position="1"/>
        <end position="24"/>
    </location>
</feature>
<feature type="domain" description="EngC GTPase" evidence="5">
    <location>
        <begin position="120"/>
        <end position="269"/>
    </location>
</feature>
<keyword evidence="3" id="KW-0694">RNA-binding</keyword>
<keyword evidence="3" id="KW-0862">Zinc</keyword>
<dbReference type="OrthoDB" id="9809485at2"/>
<evidence type="ECO:0000313" key="8">
    <source>
        <dbReference type="Proteomes" id="UP000244441"/>
    </source>
</evidence>
<feature type="binding site" evidence="3">
    <location>
        <position position="307"/>
    </location>
    <ligand>
        <name>Zn(2+)</name>
        <dbReference type="ChEBI" id="CHEBI:29105"/>
    </ligand>
</feature>
<evidence type="ECO:0000313" key="7">
    <source>
        <dbReference type="EMBL" id="AWB68609.1"/>
    </source>
</evidence>
<dbReference type="PANTHER" id="PTHR32120:SF11">
    <property type="entry name" value="SMALL RIBOSOMAL SUBUNIT BIOGENESIS GTPASE RSGA 1, MITOCHONDRIAL-RELATED"/>
    <property type="match status" value="1"/>
</dbReference>
<dbReference type="InterPro" id="IPR030378">
    <property type="entry name" value="G_CP_dom"/>
</dbReference>
<dbReference type="Proteomes" id="UP000244441">
    <property type="component" value="Chromosome"/>
</dbReference>
<keyword evidence="3" id="KW-0690">Ribosome biogenesis</keyword>
<dbReference type="GO" id="GO:0019843">
    <property type="term" value="F:rRNA binding"/>
    <property type="evidence" value="ECO:0007669"/>
    <property type="project" value="UniProtKB-KW"/>
</dbReference>
<dbReference type="PANTHER" id="PTHR32120">
    <property type="entry name" value="SMALL RIBOSOMAL SUBUNIT BIOGENESIS GTPASE RSGA"/>
    <property type="match status" value="1"/>
</dbReference>
<dbReference type="GO" id="GO:0046872">
    <property type="term" value="F:metal ion binding"/>
    <property type="evidence" value="ECO:0007669"/>
    <property type="project" value="UniProtKB-KW"/>
</dbReference>
<comment type="caution">
    <text evidence="3">Lacks conserved residue(s) required for the propagation of feature annotation.</text>
</comment>
<dbReference type="NCBIfam" id="TIGR00157">
    <property type="entry name" value="ribosome small subunit-dependent GTPase A"/>
    <property type="match status" value="1"/>
</dbReference>
<dbReference type="InterPro" id="IPR010914">
    <property type="entry name" value="RsgA_GTPase_dom"/>
</dbReference>
<protein>
    <recommendedName>
        <fullName evidence="3">Small ribosomal subunit biogenesis GTPase RsgA</fullName>
        <ecNumber evidence="3">3.6.1.-</ecNumber>
    </recommendedName>
</protein>
<dbReference type="Gene3D" id="1.10.40.50">
    <property type="entry name" value="Probable gtpase engc, domain 3"/>
    <property type="match status" value="1"/>
</dbReference>
<keyword evidence="2 3" id="KW-0342">GTP-binding</keyword>
<feature type="domain" description="CP-type G" evidence="6">
    <location>
        <begin position="112"/>
        <end position="271"/>
    </location>
</feature>
<keyword evidence="3" id="KW-0699">rRNA-binding</keyword>
<feature type="binding site" evidence="3">
    <location>
        <position position="299"/>
    </location>
    <ligand>
        <name>Zn(2+)</name>
        <dbReference type="ChEBI" id="CHEBI:29105"/>
    </ligand>
</feature>
<dbReference type="EC" id="3.6.1.-" evidence="3"/>
<sequence>MAKKKKLNQQQIRRLKANHSRKLEKKAETNQLDDSALGATEAGIVVSRFGQHADIQDSSGVIKRCDIRRTIDSLVSGDKVVWRPAEESQSDKDGVIEAVQPRSTVLSRPDFYDGLKPVAANIDQVVIVSAIKPELSLQILDRYLVAVENMGARPVIAINKVELLSDDELNELHKTMAYYENLGYDVHLVSVKQSIGLDKFNTMLADNVSIVVGQSGVGKSSLVNYLLPDVQTQVNEVSDVSGLGQHTTTVSRLYNLPCGGYLIDSPGVREFSLWHLSQEEIFDGFIEFSQYKTCKFRDCSHQNTPKCGIIAAVESGHILPSRLAHYFKIIESNQEDKPNRF</sequence>
<gene>
    <name evidence="3" type="primary">rsgA</name>
    <name evidence="7" type="ORF">C2869_20380</name>
</gene>
<dbReference type="InterPro" id="IPR027417">
    <property type="entry name" value="P-loop_NTPase"/>
</dbReference>
<feature type="binding site" evidence="3">
    <location>
        <position position="294"/>
    </location>
    <ligand>
        <name>Zn(2+)</name>
        <dbReference type="ChEBI" id="CHEBI:29105"/>
    </ligand>
</feature>
<evidence type="ECO:0000259" key="5">
    <source>
        <dbReference type="PROSITE" id="PS50936"/>
    </source>
</evidence>
<dbReference type="Gene3D" id="2.40.50.140">
    <property type="entry name" value="Nucleic acid-binding proteins"/>
    <property type="match status" value="1"/>
</dbReference>
<organism evidence="7 8">
    <name type="scientific">Saccharobesus litoralis</name>
    <dbReference type="NCBI Taxonomy" id="2172099"/>
    <lineage>
        <taxon>Bacteria</taxon>
        <taxon>Pseudomonadati</taxon>
        <taxon>Pseudomonadota</taxon>
        <taxon>Gammaproteobacteria</taxon>
        <taxon>Alteromonadales</taxon>
        <taxon>Alteromonadaceae</taxon>
        <taxon>Saccharobesus</taxon>
    </lineage>
</organism>
<feature type="region of interest" description="Disordered" evidence="4">
    <location>
        <begin position="1"/>
        <end position="30"/>
    </location>
</feature>
<comment type="similarity">
    <text evidence="3">Belongs to the TRAFAC class YlqF/YawG GTPase family. RsgA subfamily.</text>
</comment>
<name>A0A2S0VWL3_9ALTE</name>
<dbReference type="HAMAP" id="MF_01820">
    <property type="entry name" value="GTPase_RsgA"/>
    <property type="match status" value="1"/>
</dbReference>
<dbReference type="EMBL" id="CP026604">
    <property type="protein sequence ID" value="AWB68609.1"/>
    <property type="molecule type" value="Genomic_DNA"/>
</dbReference>
<evidence type="ECO:0000259" key="6">
    <source>
        <dbReference type="PROSITE" id="PS51721"/>
    </source>
</evidence>
<comment type="function">
    <text evidence="3">One of several proteins that assist in the late maturation steps of the functional core of the 30S ribosomal subunit. Helps release RbfA from mature subunits. May play a role in the assembly of ribosomal proteins into the subunit. Circularly permuted GTPase that catalyzes slow GTP hydrolysis, GTPase activity is stimulated by the 30S ribosomal subunit.</text>
</comment>
<reference evidence="7 8" key="1">
    <citation type="submission" date="2018-01" db="EMBL/GenBank/DDBJ databases">
        <title>Genome sequence of a Cantenovulum-like bacteria.</title>
        <authorList>
            <person name="Tan W.R."/>
            <person name="Lau N.-S."/>
            <person name="Go F."/>
            <person name="Amirul A.-A.A."/>
        </authorList>
    </citation>
    <scope>NUCLEOTIDE SEQUENCE [LARGE SCALE GENOMIC DNA]</scope>
    <source>
        <strain evidence="7 8">CCB-QB4</strain>
    </source>
</reference>
<evidence type="ECO:0000256" key="1">
    <source>
        <dbReference type="ARBA" id="ARBA00022741"/>
    </source>
</evidence>
<dbReference type="GO" id="GO:0003924">
    <property type="term" value="F:GTPase activity"/>
    <property type="evidence" value="ECO:0007669"/>
    <property type="project" value="UniProtKB-UniRule"/>
</dbReference>
<dbReference type="GO" id="GO:0042274">
    <property type="term" value="P:ribosomal small subunit biogenesis"/>
    <property type="evidence" value="ECO:0007669"/>
    <property type="project" value="UniProtKB-UniRule"/>
</dbReference>
<dbReference type="PROSITE" id="PS51721">
    <property type="entry name" value="G_CP"/>
    <property type="match status" value="1"/>
</dbReference>
<keyword evidence="8" id="KW-1185">Reference proteome</keyword>
<keyword evidence="3" id="KW-0963">Cytoplasm</keyword>
<keyword evidence="3" id="KW-0378">Hydrolase</keyword>
<comment type="cofactor">
    <cofactor evidence="3">
        <name>Zn(2+)</name>
        <dbReference type="ChEBI" id="CHEBI:29105"/>
    </cofactor>
    <text evidence="3">Binds 1 zinc ion per subunit.</text>
</comment>
<dbReference type="NCBIfam" id="NF008931">
    <property type="entry name" value="PRK12288.1"/>
    <property type="match status" value="1"/>
</dbReference>
<feature type="binding site" evidence="3">
    <location>
        <position position="301"/>
    </location>
    <ligand>
        <name>Zn(2+)</name>
        <dbReference type="ChEBI" id="CHEBI:29105"/>
    </ligand>
</feature>
<dbReference type="AlphaFoldDB" id="A0A2S0VWL3"/>
<proteinExistence type="inferred from homology"/>
<comment type="subcellular location">
    <subcellularLocation>
        <location evidence="3">Cytoplasm</location>
    </subcellularLocation>
</comment>
<accession>A0A2S0VWL3</accession>
<dbReference type="KEGG" id="cate:C2869_20380"/>
<keyword evidence="1 3" id="KW-0547">Nucleotide-binding</keyword>
<evidence type="ECO:0000256" key="3">
    <source>
        <dbReference type="HAMAP-Rule" id="MF_01820"/>
    </source>
</evidence>
<dbReference type="CDD" id="cd01854">
    <property type="entry name" value="YjeQ_EngC"/>
    <property type="match status" value="1"/>
</dbReference>
<evidence type="ECO:0000256" key="4">
    <source>
        <dbReference type="SAM" id="MobiDB-lite"/>
    </source>
</evidence>